<evidence type="ECO:0000313" key="1">
    <source>
        <dbReference type="EMBL" id="CAD8615428.1"/>
    </source>
</evidence>
<dbReference type="EMBL" id="HBEY01039476">
    <property type="protein sequence ID" value="CAD8615428.1"/>
    <property type="molecule type" value="Transcribed_RNA"/>
</dbReference>
<protein>
    <submittedName>
        <fullName evidence="1">Uncharacterized protein</fullName>
    </submittedName>
</protein>
<name>A0A7S0LLW6_9EUKA</name>
<reference evidence="1" key="1">
    <citation type="submission" date="2021-01" db="EMBL/GenBank/DDBJ databases">
        <authorList>
            <person name="Corre E."/>
            <person name="Pelletier E."/>
            <person name="Niang G."/>
            <person name="Scheremetjew M."/>
            <person name="Finn R."/>
            <person name="Kale V."/>
            <person name="Holt S."/>
            <person name="Cochrane G."/>
            <person name="Meng A."/>
            <person name="Brown T."/>
            <person name="Cohen L."/>
        </authorList>
    </citation>
    <scope>NUCLEOTIDE SEQUENCE</scope>
    <source>
        <strain evidence="1">PLY182g</strain>
    </source>
</reference>
<proteinExistence type="predicted"/>
<accession>A0A7S0LLW6</accession>
<sequence>MRLLGLSYRQIKLASTERAEMEDCGKGFRLWKGGTRRDKVSWKALHAAWHSDLLSDPDNQHKEKFMIDLGLDPKTQEQIYDLHPRRAQRGSTKSLLPIFRE</sequence>
<dbReference type="AlphaFoldDB" id="A0A7S0LLW6"/>
<organism evidence="1">
    <name type="scientific">Coccolithus braarudii</name>
    <dbReference type="NCBI Taxonomy" id="221442"/>
    <lineage>
        <taxon>Eukaryota</taxon>
        <taxon>Haptista</taxon>
        <taxon>Haptophyta</taxon>
        <taxon>Prymnesiophyceae</taxon>
        <taxon>Coccolithales</taxon>
        <taxon>Coccolithaceae</taxon>
        <taxon>Coccolithus</taxon>
    </lineage>
</organism>
<gene>
    <name evidence="1" type="ORF">CPEL01642_LOCUS18809</name>
</gene>